<evidence type="ECO:0000313" key="2">
    <source>
        <dbReference type="Proteomes" id="UP000076532"/>
    </source>
</evidence>
<proteinExistence type="predicted"/>
<organism evidence="1 2">
    <name type="scientific">Athelia psychrophila</name>
    <dbReference type="NCBI Taxonomy" id="1759441"/>
    <lineage>
        <taxon>Eukaryota</taxon>
        <taxon>Fungi</taxon>
        <taxon>Dikarya</taxon>
        <taxon>Basidiomycota</taxon>
        <taxon>Agaricomycotina</taxon>
        <taxon>Agaricomycetes</taxon>
        <taxon>Agaricomycetidae</taxon>
        <taxon>Atheliales</taxon>
        <taxon>Atheliaceae</taxon>
        <taxon>Athelia</taxon>
    </lineage>
</organism>
<reference evidence="1 2" key="1">
    <citation type="journal article" date="2016" name="Mol. Biol. Evol.">
        <title>Comparative Genomics of Early-Diverging Mushroom-Forming Fungi Provides Insights into the Origins of Lignocellulose Decay Capabilities.</title>
        <authorList>
            <person name="Nagy L.G."/>
            <person name="Riley R."/>
            <person name="Tritt A."/>
            <person name="Adam C."/>
            <person name="Daum C."/>
            <person name="Floudas D."/>
            <person name="Sun H."/>
            <person name="Yadav J.S."/>
            <person name="Pangilinan J."/>
            <person name="Larsson K.H."/>
            <person name="Matsuura K."/>
            <person name="Barry K."/>
            <person name="Labutti K."/>
            <person name="Kuo R."/>
            <person name="Ohm R.A."/>
            <person name="Bhattacharya S.S."/>
            <person name="Shirouzu T."/>
            <person name="Yoshinaga Y."/>
            <person name="Martin F.M."/>
            <person name="Grigoriev I.V."/>
            <person name="Hibbett D.S."/>
        </authorList>
    </citation>
    <scope>NUCLEOTIDE SEQUENCE [LARGE SCALE GENOMIC DNA]</scope>
    <source>
        <strain evidence="1 2">CBS 109695</strain>
    </source>
</reference>
<gene>
    <name evidence="1" type="ORF">FIBSPDRAFT_880312</name>
</gene>
<dbReference type="AlphaFoldDB" id="A0A167T1W9"/>
<dbReference type="EMBL" id="KV418540">
    <property type="protein sequence ID" value="KZP02477.1"/>
    <property type="molecule type" value="Genomic_DNA"/>
</dbReference>
<dbReference type="Proteomes" id="UP000076532">
    <property type="component" value="Unassembled WGS sequence"/>
</dbReference>
<keyword evidence="2" id="KW-1185">Reference proteome</keyword>
<sequence length="68" mass="7487">MNSSYCCVNIAILLWLRWVVSGLLGWPAFFEATLGPICDVIRAAVAAVTKPLLCTRGPGWLHFPSRRA</sequence>
<name>A0A167T1W9_9AGAM</name>
<accession>A0A167T1W9</accession>
<protein>
    <submittedName>
        <fullName evidence="1">Uncharacterized protein</fullName>
    </submittedName>
</protein>
<evidence type="ECO:0000313" key="1">
    <source>
        <dbReference type="EMBL" id="KZP02477.1"/>
    </source>
</evidence>